<dbReference type="AlphaFoldDB" id="A0AAJ2X456"/>
<dbReference type="PRINTS" id="PR00455">
    <property type="entry name" value="HTHTETR"/>
</dbReference>
<reference evidence="5" key="1">
    <citation type="submission" date="2021-10" db="EMBL/GenBank/DDBJ databases">
        <authorList>
            <person name="Hussein R."/>
            <person name="Harrison J."/>
            <person name="Studholme D.J."/>
            <person name="Vicente J."/>
            <person name="Grant M."/>
        </authorList>
    </citation>
    <scope>NUCLEOTIDE SEQUENCE</scope>
    <source>
        <strain evidence="5">NCPPB 2970</strain>
    </source>
</reference>
<keyword evidence="1 2" id="KW-0238">DNA-binding</keyword>
<dbReference type="InterPro" id="IPR001647">
    <property type="entry name" value="HTH_TetR"/>
</dbReference>
<feature type="region of interest" description="Disordered" evidence="3">
    <location>
        <begin position="194"/>
        <end position="213"/>
    </location>
</feature>
<comment type="caution">
    <text evidence="5">The sequence shown here is derived from an EMBL/GenBank/DDBJ whole genome shotgun (WGS) entry which is preliminary data.</text>
</comment>
<protein>
    <submittedName>
        <fullName evidence="5">Helix-turn-helix domain-containing protein</fullName>
    </submittedName>
</protein>
<evidence type="ECO:0000313" key="6">
    <source>
        <dbReference type="Proteomes" id="UP001297361"/>
    </source>
</evidence>
<dbReference type="RefSeq" id="WP_326344343.1">
    <property type="nucleotide sequence ID" value="NZ_JAJFNJ020000003.1"/>
</dbReference>
<sequence>MPAQADAALESKQTRIMDAALQLFLRHGYRKVSMSDIAEAAQMSRPSLYAAFANKESVFAAQVQRQRMLCVAETERRVRSDQDVRTQLQHLFDIWVLEPVAAVIDSANGIDLISNCGVYAPGALDDLYSHMEIKLVQVLRPQMGADSAMPAADLAYILRLATTSLKASTDNAAVLRRLIAGLITMALATAGVRTPQAPATPRRPVRKKPAARS</sequence>
<dbReference type="SUPFAM" id="SSF46689">
    <property type="entry name" value="Homeodomain-like"/>
    <property type="match status" value="1"/>
</dbReference>
<feature type="compositionally biased region" description="Basic residues" evidence="3">
    <location>
        <begin position="203"/>
        <end position="213"/>
    </location>
</feature>
<dbReference type="PROSITE" id="PS50977">
    <property type="entry name" value="HTH_TETR_2"/>
    <property type="match status" value="1"/>
</dbReference>
<evidence type="ECO:0000256" key="3">
    <source>
        <dbReference type="SAM" id="MobiDB-lite"/>
    </source>
</evidence>
<dbReference type="PANTHER" id="PTHR30055:SF146">
    <property type="entry name" value="HTH-TYPE TRANSCRIPTIONAL DUAL REGULATOR CECR"/>
    <property type="match status" value="1"/>
</dbReference>
<dbReference type="InterPro" id="IPR050109">
    <property type="entry name" value="HTH-type_TetR-like_transc_reg"/>
</dbReference>
<dbReference type="GO" id="GO:0000976">
    <property type="term" value="F:transcription cis-regulatory region binding"/>
    <property type="evidence" value="ECO:0007669"/>
    <property type="project" value="TreeGrafter"/>
</dbReference>
<dbReference type="PANTHER" id="PTHR30055">
    <property type="entry name" value="HTH-TYPE TRANSCRIPTIONAL REGULATOR RUTR"/>
    <property type="match status" value="1"/>
</dbReference>
<dbReference type="EMBL" id="JAJFNJ020000003">
    <property type="protein sequence ID" value="MEC3888742.1"/>
    <property type="molecule type" value="Genomic_DNA"/>
</dbReference>
<evidence type="ECO:0000313" key="5">
    <source>
        <dbReference type="EMBL" id="MEC3888742.1"/>
    </source>
</evidence>
<feature type="domain" description="HTH tetR-type" evidence="4">
    <location>
        <begin position="10"/>
        <end position="70"/>
    </location>
</feature>
<accession>A0AAJ2X456</accession>
<dbReference type="InterPro" id="IPR009057">
    <property type="entry name" value="Homeodomain-like_sf"/>
</dbReference>
<name>A0AAJ2X456_XANCA</name>
<dbReference type="Pfam" id="PF00440">
    <property type="entry name" value="TetR_N"/>
    <property type="match status" value="1"/>
</dbReference>
<feature type="DNA-binding region" description="H-T-H motif" evidence="2">
    <location>
        <begin position="33"/>
        <end position="52"/>
    </location>
</feature>
<dbReference type="GO" id="GO:0003700">
    <property type="term" value="F:DNA-binding transcription factor activity"/>
    <property type="evidence" value="ECO:0007669"/>
    <property type="project" value="TreeGrafter"/>
</dbReference>
<evidence type="ECO:0000256" key="2">
    <source>
        <dbReference type="PROSITE-ProRule" id="PRU00335"/>
    </source>
</evidence>
<gene>
    <name evidence="5" type="ORF">LLE72_013560</name>
</gene>
<proteinExistence type="predicted"/>
<dbReference type="Proteomes" id="UP001297361">
    <property type="component" value="Unassembled WGS sequence"/>
</dbReference>
<dbReference type="Gene3D" id="1.10.357.10">
    <property type="entry name" value="Tetracycline Repressor, domain 2"/>
    <property type="match status" value="1"/>
</dbReference>
<evidence type="ECO:0000259" key="4">
    <source>
        <dbReference type="PROSITE" id="PS50977"/>
    </source>
</evidence>
<organism evidence="5 6">
    <name type="scientific">Xanthomonas campestris pv. papavericola</name>
    <dbReference type="NCBI Taxonomy" id="487881"/>
    <lineage>
        <taxon>Bacteria</taxon>
        <taxon>Pseudomonadati</taxon>
        <taxon>Pseudomonadota</taxon>
        <taxon>Gammaproteobacteria</taxon>
        <taxon>Lysobacterales</taxon>
        <taxon>Lysobacteraceae</taxon>
        <taxon>Xanthomonas</taxon>
    </lineage>
</organism>
<reference evidence="5" key="2">
    <citation type="submission" date="2024-01" db="EMBL/GenBank/DDBJ databases">
        <title>Long-read genome sequencing of X. campestris pv. papavericola.</title>
        <authorList>
            <person name="Hussain R.M.F."/>
            <person name="Greer S."/>
            <person name="Harrison J."/>
            <person name="Grant M."/>
            <person name="Vicente J."/>
            <person name="Studholme D.J."/>
        </authorList>
    </citation>
    <scope>NUCLEOTIDE SEQUENCE</scope>
    <source>
        <strain evidence="5">NCPPB 2970</strain>
    </source>
</reference>
<evidence type="ECO:0000256" key="1">
    <source>
        <dbReference type="ARBA" id="ARBA00023125"/>
    </source>
</evidence>